<name>A0A933IA47_UNCT6</name>
<dbReference type="Pfam" id="PF00583">
    <property type="entry name" value="Acetyltransf_1"/>
    <property type="match status" value="1"/>
</dbReference>
<dbReference type="Gene3D" id="3.40.630.30">
    <property type="match status" value="1"/>
</dbReference>
<dbReference type="AlphaFoldDB" id="A0A933IA47"/>
<proteinExistence type="predicted"/>
<organism evidence="2 3">
    <name type="scientific">candidate division TA06 bacterium</name>
    <dbReference type="NCBI Taxonomy" id="2250710"/>
    <lineage>
        <taxon>Bacteria</taxon>
        <taxon>Bacteria division TA06</taxon>
    </lineage>
</organism>
<dbReference type="InterPro" id="IPR016181">
    <property type="entry name" value="Acyl_CoA_acyltransferase"/>
</dbReference>
<dbReference type="PROSITE" id="PS51186">
    <property type="entry name" value="GNAT"/>
    <property type="match status" value="1"/>
</dbReference>
<protein>
    <submittedName>
        <fullName evidence="2">GNAT family N-acetyltransferase</fullName>
    </submittedName>
</protein>
<dbReference type="Proteomes" id="UP000736328">
    <property type="component" value="Unassembled WGS sequence"/>
</dbReference>
<evidence type="ECO:0000313" key="2">
    <source>
        <dbReference type="EMBL" id="MBI4727021.1"/>
    </source>
</evidence>
<dbReference type="CDD" id="cd04301">
    <property type="entry name" value="NAT_SF"/>
    <property type="match status" value="1"/>
</dbReference>
<reference evidence="2" key="1">
    <citation type="submission" date="2020-07" db="EMBL/GenBank/DDBJ databases">
        <title>Huge and variable diversity of episymbiotic CPR bacteria and DPANN archaea in groundwater ecosystems.</title>
        <authorList>
            <person name="He C.Y."/>
            <person name="Keren R."/>
            <person name="Whittaker M."/>
            <person name="Farag I.F."/>
            <person name="Doudna J."/>
            <person name="Cate J.H.D."/>
            <person name="Banfield J.F."/>
        </authorList>
    </citation>
    <scope>NUCLEOTIDE SEQUENCE</scope>
    <source>
        <strain evidence="2">NC_groundwater_1520_Pr4_B-0.1um_53_5</strain>
    </source>
</reference>
<dbReference type="InterPro" id="IPR050276">
    <property type="entry name" value="MshD_Acetyltransferase"/>
</dbReference>
<sequence length="169" mass="19006">MEKSILIRPYQPTDSIPKITQLLHKAYAKMAGQGMTYLASHQDDKTTEDRLTSGASFLALKDNAIVGTITVYGPHEDSEVPLYRQTGVCHFGQYAVDPDLQGSGLGKRLYQTIEDHCRAKGVRTLALDTAEMATQLIDLYQRWGFKVVDRVKWDVTNYHSVIMTKTLEP</sequence>
<dbReference type="InterPro" id="IPR000182">
    <property type="entry name" value="GNAT_dom"/>
</dbReference>
<accession>A0A933IA47</accession>
<feature type="domain" description="N-acetyltransferase" evidence="1">
    <location>
        <begin position="5"/>
        <end position="168"/>
    </location>
</feature>
<dbReference type="GO" id="GO:0016747">
    <property type="term" value="F:acyltransferase activity, transferring groups other than amino-acyl groups"/>
    <property type="evidence" value="ECO:0007669"/>
    <property type="project" value="InterPro"/>
</dbReference>
<dbReference type="SUPFAM" id="SSF55729">
    <property type="entry name" value="Acyl-CoA N-acyltransferases (Nat)"/>
    <property type="match status" value="1"/>
</dbReference>
<comment type="caution">
    <text evidence="2">The sequence shown here is derived from an EMBL/GenBank/DDBJ whole genome shotgun (WGS) entry which is preliminary data.</text>
</comment>
<evidence type="ECO:0000313" key="3">
    <source>
        <dbReference type="Proteomes" id="UP000736328"/>
    </source>
</evidence>
<dbReference type="EMBL" id="JACQXR010000096">
    <property type="protein sequence ID" value="MBI4727021.1"/>
    <property type="molecule type" value="Genomic_DNA"/>
</dbReference>
<evidence type="ECO:0000259" key="1">
    <source>
        <dbReference type="PROSITE" id="PS51186"/>
    </source>
</evidence>
<dbReference type="PANTHER" id="PTHR43617">
    <property type="entry name" value="L-AMINO ACID N-ACETYLTRANSFERASE"/>
    <property type="match status" value="1"/>
</dbReference>
<gene>
    <name evidence="2" type="ORF">HY768_07335</name>
</gene>